<evidence type="ECO:0000313" key="1">
    <source>
        <dbReference type="EMBL" id="OFV71532.1"/>
    </source>
</evidence>
<dbReference type="AlphaFoldDB" id="A0A1F2PLB7"/>
<dbReference type="InterPro" id="IPR008651">
    <property type="entry name" value="Uncharacterised_HicB"/>
</dbReference>
<dbReference type="InterPro" id="IPR013321">
    <property type="entry name" value="Arc_rbn_hlx_hlx"/>
</dbReference>
<dbReference type="EMBL" id="LKEU01000020">
    <property type="protein sequence ID" value="OFV71532.1"/>
    <property type="molecule type" value="Genomic_DNA"/>
</dbReference>
<dbReference type="InterPro" id="IPR010985">
    <property type="entry name" value="Ribbon_hlx_hlx"/>
</dbReference>
<name>A0A1F2PLB7_9FIRM</name>
<organism evidence="1 2">
    <name type="scientific">Acetobacterium wieringae</name>
    <dbReference type="NCBI Taxonomy" id="52694"/>
    <lineage>
        <taxon>Bacteria</taxon>
        <taxon>Bacillati</taxon>
        <taxon>Bacillota</taxon>
        <taxon>Clostridia</taxon>
        <taxon>Eubacteriales</taxon>
        <taxon>Eubacteriaceae</taxon>
        <taxon>Acetobacterium</taxon>
    </lineage>
</organism>
<reference evidence="1 2" key="1">
    <citation type="submission" date="2015-09" db="EMBL/GenBank/DDBJ databases">
        <title>Genome sequence of Acetobacterium wieringae DSM 1911.</title>
        <authorList>
            <person name="Poehlein A."/>
            <person name="Bengelsdorf F.R."/>
            <person name="Schiel-Bengelsdorf B."/>
            <person name="Duerre P."/>
            <person name="Daniel R."/>
        </authorList>
    </citation>
    <scope>NUCLEOTIDE SEQUENCE [LARGE SCALE GENOMIC DNA]</scope>
    <source>
        <strain evidence="1 2">DSM 1911</strain>
    </source>
</reference>
<gene>
    <name evidence="1" type="ORF">ACWI_10320</name>
</gene>
<dbReference type="Pfam" id="PF05534">
    <property type="entry name" value="HicB"/>
    <property type="match status" value="1"/>
</dbReference>
<proteinExistence type="predicted"/>
<comment type="caution">
    <text evidence="1">The sequence shown here is derived from an EMBL/GenBank/DDBJ whole genome shotgun (WGS) entry which is preliminary data.</text>
</comment>
<dbReference type="RefSeq" id="WP_139142321.1">
    <property type="nucleotide sequence ID" value="NZ_LKEU01000020.1"/>
</dbReference>
<dbReference type="Proteomes" id="UP000176244">
    <property type="component" value="Unassembled WGS sequence"/>
</dbReference>
<dbReference type="Gene3D" id="1.10.1220.10">
    <property type="entry name" value="Met repressor-like"/>
    <property type="match status" value="1"/>
</dbReference>
<protein>
    <recommendedName>
        <fullName evidence="3">Toxin-antitoxin system HicB family antitoxin</fullName>
    </recommendedName>
</protein>
<evidence type="ECO:0008006" key="3">
    <source>
        <dbReference type="Google" id="ProtNLM"/>
    </source>
</evidence>
<sequence>MAKIMTIRPTDELHNKLKVIAKQRGLTMNALVLSILWEWINKNYNN</sequence>
<dbReference type="SUPFAM" id="SSF47598">
    <property type="entry name" value="Ribbon-helix-helix"/>
    <property type="match status" value="1"/>
</dbReference>
<evidence type="ECO:0000313" key="2">
    <source>
        <dbReference type="Proteomes" id="UP000176244"/>
    </source>
</evidence>
<accession>A0A1F2PLB7</accession>
<dbReference type="GO" id="GO:0006355">
    <property type="term" value="P:regulation of DNA-templated transcription"/>
    <property type="evidence" value="ECO:0007669"/>
    <property type="project" value="InterPro"/>
</dbReference>